<dbReference type="AlphaFoldDB" id="A0A4S4LTM6"/>
<protein>
    <submittedName>
        <fullName evidence="2">Uncharacterized protein</fullName>
    </submittedName>
</protein>
<accession>A0A4S4LTM6</accession>
<feature type="transmembrane region" description="Helical" evidence="1">
    <location>
        <begin position="302"/>
        <end position="322"/>
    </location>
</feature>
<dbReference type="EMBL" id="SGPM01000787">
    <property type="protein sequence ID" value="THH15792.1"/>
    <property type="molecule type" value="Genomic_DNA"/>
</dbReference>
<name>A0A4S4LTM6_9APHY</name>
<keyword evidence="3" id="KW-1185">Reference proteome</keyword>
<reference evidence="2 3" key="1">
    <citation type="submission" date="2019-02" db="EMBL/GenBank/DDBJ databases">
        <title>Genome sequencing of the rare red list fungi Antrodiella citrinella (Flaviporus citrinellus).</title>
        <authorList>
            <person name="Buettner E."/>
            <person name="Kellner H."/>
        </authorList>
    </citation>
    <scope>NUCLEOTIDE SEQUENCE [LARGE SCALE GENOMIC DNA]</scope>
    <source>
        <strain evidence="2 3">DSM 108506</strain>
    </source>
</reference>
<evidence type="ECO:0000313" key="3">
    <source>
        <dbReference type="Proteomes" id="UP000308730"/>
    </source>
</evidence>
<evidence type="ECO:0000256" key="1">
    <source>
        <dbReference type="SAM" id="Phobius"/>
    </source>
</evidence>
<keyword evidence="1" id="KW-0812">Transmembrane</keyword>
<proteinExistence type="predicted"/>
<evidence type="ECO:0000313" key="2">
    <source>
        <dbReference type="EMBL" id="THH15792.1"/>
    </source>
</evidence>
<organism evidence="2 3">
    <name type="scientific">Antrodiella citrinella</name>
    <dbReference type="NCBI Taxonomy" id="2447956"/>
    <lineage>
        <taxon>Eukaryota</taxon>
        <taxon>Fungi</taxon>
        <taxon>Dikarya</taxon>
        <taxon>Basidiomycota</taxon>
        <taxon>Agaricomycotina</taxon>
        <taxon>Agaricomycetes</taxon>
        <taxon>Polyporales</taxon>
        <taxon>Steccherinaceae</taxon>
        <taxon>Antrodiella</taxon>
    </lineage>
</organism>
<dbReference type="Proteomes" id="UP000308730">
    <property type="component" value="Unassembled WGS sequence"/>
</dbReference>
<dbReference type="OrthoDB" id="2672960at2759"/>
<keyword evidence="1" id="KW-1133">Transmembrane helix</keyword>
<comment type="caution">
    <text evidence="2">The sequence shown here is derived from an EMBL/GenBank/DDBJ whole genome shotgun (WGS) entry which is preliminary data.</text>
</comment>
<sequence>MEQPPVPAPRIVVNPHLQQCPDYAAPEFAEIVAGYAHADPVPALQAAWQAHNERLQIAWNAQVKADRLQGAPPGGGNIPPIVPPQHNAGGAVPHAPPHDAPIDEDLLAFDEGAEPVGHIIDKISPYGRGKLKKMELLYLWYCLPEGMKATRLSGSVSEGYGLVTDEDGVQFKRLNDLKACSSALPDDQLTWSQVLDARTVFLPEISALGWPLHIVNAFHALFYNLELHDARKLHLGPQILVQYQADARREFHDCLEAKQPLFNIAVISDTLMAQCISKVQNKAQERNHAQQQDQIHRLPQHLLVWLSGWTILIITHLITLVYA</sequence>
<keyword evidence="1" id="KW-0472">Membrane</keyword>
<gene>
    <name evidence="2" type="ORF">EUX98_g9408</name>
</gene>